<proteinExistence type="inferred from homology"/>
<evidence type="ECO:0000256" key="1">
    <source>
        <dbReference type="ARBA" id="ARBA00006594"/>
    </source>
</evidence>
<name>A0A1F7WSK1_9BACT</name>
<dbReference type="AlphaFoldDB" id="A0A1F7WSK1"/>
<comment type="similarity">
    <text evidence="1">Belongs to the N(4)/N(6)-methyltransferase family.</text>
</comment>
<organism evidence="6 7">
    <name type="scientific">Candidatus Wallbacteria bacterium GWC2_49_35</name>
    <dbReference type="NCBI Taxonomy" id="1817813"/>
    <lineage>
        <taxon>Bacteria</taxon>
        <taxon>Candidatus Walliibacteriota</taxon>
    </lineage>
</organism>
<dbReference type="GO" id="GO:0032259">
    <property type="term" value="P:methylation"/>
    <property type="evidence" value="ECO:0007669"/>
    <property type="project" value="UniProtKB-KW"/>
</dbReference>
<evidence type="ECO:0000256" key="4">
    <source>
        <dbReference type="ARBA" id="ARBA00022691"/>
    </source>
</evidence>
<evidence type="ECO:0000256" key="3">
    <source>
        <dbReference type="ARBA" id="ARBA00022679"/>
    </source>
</evidence>
<evidence type="ECO:0000259" key="5">
    <source>
        <dbReference type="Pfam" id="PF01555"/>
    </source>
</evidence>
<evidence type="ECO:0000313" key="7">
    <source>
        <dbReference type="Proteomes" id="UP000178735"/>
    </source>
</evidence>
<gene>
    <name evidence="6" type="ORF">A2008_06390</name>
</gene>
<accession>A0A1F7WSK1</accession>
<dbReference type="Gene3D" id="3.40.50.150">
    <property type="entry name" value="Vaccinia Virus protein VP39"/>
    <property type="match status" value="1"/>
</dbReference>
<keyword evidence="4" id="KW-0949">S-adenosyl-L-methionine</keyword>
<evidence type="ECO:0000313" key="6">
    <source>
        <dbReference type="EMBL" id="OGM05148.1"/>
    </source>
</evidence>
<feature type="domain" description="DNA methylase N-4/N-6" evidence="5">
    <location>
        <begin position="20"/>
        <end position="230"/>
    </location>
</feature>
<dbReference type="InterPro" id="IPR029063">
    <property type="entry name" value="SAM-dependent_MTases_sf"/>
</dbReference>
<dbReference type="EMBL" id="MGFH01000123">
    <property type="protein sequence ID" value="OGM05148.1"/>
    <property type="molecule type" value="Genomic_DNA"/>
</dbReference>
<keyword evidence="2 6" id="KW-0489">Methyltransferase</keyword>
<dbReference type="SUPFAM" id="SSF53335">
    <property type="entry name" value="S-adenosyl-L-methionine-dependent methyltransferases"/>
    <property type="match status" value="1"/>
</dbReference>
<dbReference type="InterPro" id="IPR002295">
    <property type="entry name" value="N4/N6-MTase_EcoPI_Mod-like"/>
</dbReference>
<dbReference type="STRING" id="1817813.A2008_06390"/>
<dbReference type="Proteomes" id="UP000178735">
    <property type="component" value="Unassembled WGS sequence"/>
</dbReference>
<keyword evidence="3" id="KW-0808">Transferase</keyword>
<dbReference type="GO" id="GO:0008170">
    <property type="term" value="F:N-methyltransferase activity"/>
    <property type="evidence" value="ECO:0007669"/>
    <property type="project" value="InterPro"/>
</dbReference>
<dbReference type="PROSITE" id="PS00092">
    <property type="entry name" value="N6_MTASE"/>
    <property type="match status" value="1"/>
</dbReference>
<dbReference type="PRINTS" id="PR00506">
    <property type="entry name" value="D21N6MTFRASE"/>
</dbReference>
<reference evidence="6 7" key="1">
    <citation type="journal article" date="2016" name="Nat. Commun.">
        <title>Thousands of microbial genomes shed light on interconnected biogeochemical processes in an aquifer system.</title>
        <authorList>
            <person name="Anantharaman K."/>
            <person name="Brown C.T."/>
            <person name="Hug L.A."/>
            <person name="Sharon I."/>
            <person name="Castelle C.J."/>
            <person name="Probst A.J."/>
            <person name="Thomas B.C."/>
            <person name="Singh A."/>
            <person name="Wilkins M.J."/>
            <person name="Karaoz U."/>
            <person name="Brodie E.L."/>
            <person name="Williams K.H."/>
            <person name="Hubbard S.S."/>
            <person name="Banfield J.F."/>
        </authorList>
    </citation>
    <scope>NUCLEOTIDE SEQUENCE [LARGE SCALE GENOMIC DNA]</scope>
</reference>
<protein>
    <submittedName>
        <fullName evidence="6">DNA methylase</fullName>
    </submittedName>
</protein>
<evidence type="ECO:0000256" key="2">
    <source>
        <dbReference type="ARBA" id="ARBA00022603"/>
    </source>
</evidence>
<comment type="caution">
    <text evidence="6">The sequence shown here is derived from an EMBL/GenBank/DDBJ whole genome shotgun (WGS) entry which is preliminary data.</text>
</comment>
<dbReference type="Pfam" id="PF01555">
    <property type="entry name" value="N6_N4_Mtase"/>
    <property type="match status" value="1"/>
</dbReference>
<dbReference type="InterPro" id="IPR002052">
    <property type="entry name" value="DNA_methylase_N6_adenine_CS"/>
</dbReference>
<dbReference type="GO" id="GO:0003677">
    <property type="term" value="F:DNA binding"/>
    <property type="evidence" value="ECO:0007669"/>
    <property type="project" value="InterPro"/>
</dbReference>
<dbReference type="InterPro" id="IPR002941">
    <property type="entry name" value="DNA_methylase_N4/N6"/>
</dbReference>
<sequence>MFYNCDCIDGARKYLGDNTVDLIITDPPYGIAGDQLHKHYNRNETKVLDGYIDVPHGEYPEFTREWIKEAERVLKPGGSLYIVSGYTQLRHILNALADTGLEEVNHIIWKYNFGVHTSLKYISSHYHILYYVKPGARPTFNTYAFYSDTEKNAIGGSANYKDREDVWVIHREYKHGGNKNKNQLPKALLTKMILYSSNPDDLVCDFFLGSFSTAKIAIGLGRNACGFEKSGPAFDHHISQMASIEKSSLLDELRIPPDNKLVNRGKRLCKAEKEIIRQKYAVLIASGLTKKNAIDELSHDVGRGYWSILKTVDGTTNKSNGAVKQKIKSNELFRLFKEIKK</sequence>